<feature type="domain" description="DUF659" evidence="2">
    <location>
        <begin position="680"/>
        <end position="830"/>
    </location>
</feature>
<dbReference type="OrthoDB" id="691610at2759"/>
<keyword evidence="5" id="KW-1185">Reference proteome</keyword>
<dbReference type="Pfam" id="PF05699">
    <property type="entry name" value="Dimer_Tnp_hAT"/>
    <property type="match status" value="1"/>
</dbReference>
<feature type="compositionally biased region" description="Acidic residues" evidence="1">
    <location>
        <begin position="1213"/>
        <end position="1253"/>
    </location>
</feature>
<reference evidence="4" key="1">
    <citation type="submission" date="2020-10" db="EMBL/GenBank/DDBJ databases">
        <authorList>
            <person name="Han B."/>
            <person name="Lu T."/>
            <person name="Zhao Q."/>
            <person name="Huang X."/>
            <person name="Zhao Y."/>
        </authorList>
    </citation>
    <scope>NUCLEOTIDE SEQUENCE</scope>
</reference>
<evidence type="ECO:0000259" key="2">
    <source>
        <dbReference type="Pfam" id="PF04937"/>
    </source>
</evidence>
<dbReference type="AlphaFoldDB" id="A0A811S2Y0"/>
<accession>A0A811S2Y0</accession>
<evidence type="ECO:0000256" key="1">
    <source>
        <dbReference type="SAM" id="MobiDB-lite"/>
    </source>
</evidence>
<dbReference type="PANTHER" id="PTHR32166">
    <property type="entry name" value="OSJNBA0013A04.12 PROTEIN"/>
    <property type="match status" value="1"/>
</dbReference>
<dbReference type="InterPro" id="IPR012337">
    <property type="entry name" value="RNaseH-like_sf"/>
</dbReference>
<organism evidence="4 5">
    <name type="scientific">Miscanthus lutarioriparius</name>
    <dbReference type="NCBI Taxonomy" id="422564"/>
    <lineage>
        <taxon>Eukaryota</taxon>
        <taxon>Viridiplantae</taxon>
        <taxon>Streptophyta</taxon>
        <taxon>Embryophyta</taxon>
        <taxon>Tracheophyta</taxon>
        <taxon>Spermatophyta</taxon>
        <taxon>Magnoliopsida</taxon>
        <taxon>Liliopsida</taxon>
        <taxon>Poales</taxon>
        <taxon>Poaceae</taxon>
        <taxon>PACMAD clade</taxon>
        <taxon>Panicoideae</taxon>
        <taxon>Andropogonodae</taxon>
        <taxon>Andropogoneae</taxon>
        <taxon>Saccharinae</taxon>
        <taxon>Miscanthus</taxon>
    </lineage>
</organism>
<evidence type="ECO:0000259" key="3">
    <source>
        <dbReference type="Pfam" id="PF05699"/>
    </source>
</evidence>
<feature type="region of interest" description="Disordered" evidence="1">
    <location>
        <begin position="1212"/>
        <end position="1253"/>
    </location>
</feature>
<proteinExistence type="predicted"/>
<dbReference type="Pfam" id="PF04937">
    <property type="entry name" value="DUF659"/>
    <property type="match status" value="1"/>
</dbReference>
<dbReference type="Proteomes" id="UP000604825">
    <property type="component" value="Unassembled WGS sequence"/>
</dbReference>
<evidence type="ECO:0000313" key="5">
    <source>
        <dbReference type="Proteomes" id="UP000604825"/>
    </source>
</evidence>
<name>A0A811S2Y0_9POAL</name>
<dbReference type="PANTHER" id="PTHR32166:SF74">
    <property type="entry name" value="OS05G0256350 PROTEIN"/>
    <property type="match status" value="1"/>
</dbReference>
<protein>
    <submittedName>
        <fullName evidence="4">Uncharacterized protein</fullName>
    </submittedName>
</protein>
<dbReference type="InterPro" id="IPR007021">
    <property type="entry name" value="DUF659"/>
</dbReference>
<sequence>MGVLGRRFLNLIVAGCSPGVKSLRRINLAQLFYRDTPPPPSKTTEMETLRLPRPSFTLRALNNGWNLNCFPFADSKVICGDDQSGLGFIFDLDTRKVGTMPPLPELPTVKPVSVFAHKPHVDDDRFCHDNGSSLFLMERVPMKCGRASSSWASSTIIRAGPGATNASPAGCRLLPPPPFVQETWSWYNNTPEITAYGVVGGGSHVCISVHGVGTYCLDTADHTWSQVGEWTLPFHGKVEYVPELKLWFGLSAAGGQQNLAAADLSDVMDSQPCQLVGGPWKELDHLPDEWKECKDPQFVSLGSGRFCIASFFEEAEGSAGDQRNFLGRYFFYYKITMFQSLADHEAQFSLVSQPGANDTSIARRWSSGVDDTSITTRWSSSADAVPSFPGTALVDVRRIAVKHAIEDNVLTPAFRMYPQESKLLNYSRVDLIRTLRVKLLQNADISVIKCIRNTVFLRFADICRMSSAASNPSSSTSKPMPLKRNSDDIGWDYGVLVDPNNLNLIKCKLCGQEVSAGIYRFKLHIAGIRGQVKPCKKSTEEDKEKCKKAIDDSKRDKKARYAEQQEVRDAVDLVGAPDADEDTTAAEVEEIDCSGGNGTRKIGPMDTFTMPLDKASLSNAKVTRQQLITQTVWKERQHALQRYIARWVYVRGVSFNKINNVEFDQMLEAAGRFGPGGKKPNQHQLRESLLSEEVEETKKLMKTHEDEWAKNGCSLMTDAWTDQKRRSIMNICLHCSIGSSFLESREFSEESHTGQLIFEYVDDCIERIGAEKIVQVVTDNASNNMAAKDILFVKRPNIFWSSCATHTLNLMLEGIGKMKNFKGCIDQAKSLTIFIYSHHKTLSLMRKFTKKRDIVRPGVTRFASSFLTLQSLYEKKEQLRAMSQCDEWDKFLGLSHIKKNSKGVLATATMTKPTFWSAVALCLRIFEPLVKVLRMVDSDIKPSMAFLYGDIIKAKDEIKAGFRNIDRPGNLNAYNNVIEIIEGKMKNRLDTPLHLAAYFLNPYYSYNNDSIFTDELVCLVMDGFITAVETFYHGDYDKQCKVLNEELPKFRDKQGHFGKPVAKEGCKKYDFDPAKWWSSYGTQAPTLQRMAIRILSLTASASGCERNWSCFEGNHTKKRNRLTCELLNQLVFVQYNNKMSAKKEKAKKNNKMDPLLATESTHAQGWLVECGDEDDGEPVCGLTWNLIEEACGVEECGKLRRSARLAQMRQVTEDEFESEAEEATNEEDIDFESDQEDVVPLVGDDEQDGDNEE</sequence>
<dbReference type="GO" id="GO:0046983">
    <property type="term" value="F:protein dimerization activity"/>
    <property type="evidence" value="ECO:0007669"/>
    <property type="project" value="InterPro"/>
</dbReference>
<comment type="caution">
    <text evidence="4">The sequence shown here is derived from an EMBL/GenBank/DDBJ whole genome shotgun (WGS) entry which is preliminary data.</text>
</comment>
<evidence type="ECO:0000313" key="4">
    <source>
        <dbReference type="EMBL" id="CAD6335393.1"/>
    </source>
</evidence>
<feature type="domain" description="HAT C-terminal dimerisation" evidence="3">
    <location>
        <begin position="1069"/>
        <end position="1136"/>
    </location>
</feature>
<dbReference type="Pfam" id="PF07893">
    <property type="entry name" value="DUF1668"/>
    <property type="match status" value="1"/>
</dbReference>
<gene>
    <name evidence="4" type="ORF">NCGR_LOCUS59491</name>
</gene>
<dbReference type="InterPro" id="IPR008906">
    <property type="entry name" value="HATC_C_dom"/>
</dbReference>
<dbReference type="EMBL" id="CAJGYO010000018">
    <property type="protein sequence ID" value="CAD6335393.1"/>
    <property type="molecule type" value="Genomic_DNA"/>
</dbReference>
<dbReference type="InterPro" id="IPR012871">
    <property type="entry name" value="DUF1668_ORYSA"/>
</dbReference>
<dbReference type="SUPFAM" id="SSF53098">
    <property type="entry name" value="Ribonuclease H-like"/>
    <property type="match status" value="1"/>
</dbReference>